<keyword evidence="2" id="KW-0411">Iron-sulfur</keyword>
<dbReference type="Gene3D" id="3.40.50.80">
    <property type="entry name" value="Nucleotide-binding domain of ferredoxin-NADP reductase (FNR) module"/>
    <property type="match status" value="1"/>
</dbReference>
<keyword evidence="2" id="KW-0479">Metal-binding</keyword>
<dbReference type="SUPFAM" id="SSF63380">
    <property type="entry name" value="Riboflavin synthase domain-like"/>
    <property type="match status" value="1"/>
</dbReference>
<dbReference type="InterPro" id="IPR001433">
    <property type="entry name" value="OxRdtase_FAD/NAD-bd"/>
</dbReference>
<dbReference type="InterPro" id="IPR012675">
    <property type="entry name" value="Beta-grasp_dom_sf"/>
</dbReference>
<evidence type="ECO:0000313" key="7">
    <source>
        <dbReference type="Proteomes" id="UP000238589"/>
    </source>
</evidence>
<dbReference type="EMBL" id="PVLQ01000012">
    <property type="protein sequence ID" value="PRD66519.1"/>
    <property type="molecule type" value="Genomic_DNA"/>
</dbReference>
<dbReference type="RefSeq" id="WP_105747359.1">
    <property type="nucleotide sequence ID" value="NZ_PVLQ01000012.1"/>
</dbReference>
<dbReference type="InterPro" id="IPR001709">
    <property type="entry name" value="Flavoprot_Pyr_Nucl_cyt_Rdtase"/>
</dbReference>
<dbReference type="PRINTS" id="PR00371">
    <property type="entry name" value="FPNCR"/>
</dbReference>
<comment type="caution">
    <text evidence="6">The sequence shown here is derived from an EMBL/GenBank/DDBJ whole genome shotgun (WGS) entry which is preliminary data.</text>
</comment>
<dbReference type="GO" id="GO:0016491">
    <property type="term" value="F:oxidoreductase activity"/>
    <property type="evidence" value="ECO:0007669"/>
    <property type="project" value="InterPro"/>
</dbReference>
<dbReference type="Pfam" id="PF00970">
    <property type="entry name" value="FAD_binding_6"/>
    <property type="match status" value="1"/>
</dbReference>
<evidence type="ECO:0000259" key="5">
    <source>
        <dbReference type="PROSITE" id="PS51384"/>
    </source>
</evidence>
<keyword evidence="7" id="KW-1185">Reference proteome</keyword>
<dbReference type="Gene3D" id="2.40.30.10">
    <property type="entry name" value="Translation factors"/>
    <property type="match status" value="1"/>
</dbReference>
<dbReference type="Pfam" id="PF00175">
    <property type="entry name" value="NAD_binding_1"/>
    <property type="match status" value="1"/>
</dbReference>
<dbReference type="InterPro" id="IPR001041">
    <property type="entry name" value="2Fe-2S_ferredoxin-type"/>
</dbReference>
<sequence length="344" mass="37235">MTFQISVEPSGRVFSASPDETLLAAGIRQGIGLPYGCKDGACGSCKCKKLSGSVIHGAHQAKALSADEEAAGFVLTCCATATSDLVLESRQVTAADALPIKKLPVRVSSLERASHDVMIVKLQLPANDSFRYHAGQYIEFLLKDGARRAYSMATAPHQQAVKPGLELHIRHLPGGKFTDHVFGGMKEKEILRIEGPFGSFFLREDSDKPIVLLASGTGFAPIKAIIEQMREQGSRRPATLYWGGRRPADLYQSDWIEQQCAALPNLKYVPVVSDAQPEDGWSGRTGFVHQAVLQDFPDLSGHQVYACGAPIVVESAQRDYLAAGLPADEFYADAFTSERDKLGA</sequence>
<dbReference type="PROSITE" id="PS51085">
    <property type="entry name" value="2FE2S_FER_2"/>
    <property type="match status" value="1"/>
</dbReference>
<protein>
    <submittedName>
        <fullName evidence="6">CDP-6-deoxy-delta-3,4-glucoseen reductase</fullName>
    </submittedName>
</protein>
<feature type="domain" description="2Fe-2S ferredoxin-type" evidence="4">
    <location>
        <begin position="3"/>
        <end position="93"/>
    </location>
</feature>
<dbReference type="PANTHER" id="PTHR47354:SF5">
    <property type="entry name" value="PROTEIN RFBI"/>
    <property type="match status" value="1"/>
</dbReference>
<dbReference type="PANTHER" id="PTHR47354">
    <property type="entry name" value="NADH OXIDOREDUCTASE HCR"/>
    <property type="match status" value="1"/>
</dbReference>
<feature type="domain" description="FAD-binding FR-type" evidence="5">
    <location>
        <begin position="100"/>
        <end position="203"/>
    </location>
</feature>
<dbReference type="InterPro" id="IPR006058">
    <property type="entry name" value="2Fe2S_fd_BS"/>
</dbReference>
<dbReference type="AlphaFoldDB" id="A0A2S9K7T0"/>
<dbReference type="InterPro" id="IPR017927">
    <property type="entry name" value="FAD-bd_FR_type"/>
</dbReference>
<dbReference type="Pfam" id="PF00111">
    <property type="entry name" value="Fer2"/>
    <property type="match status" value="1"/>
</dbReference>
<evidence type="ECO:0000256" key="2">
    <source>
        <dbReference type="ARBA" id="ARBA00022714"/>
    </source>
</evidence>
<dbReference type="GO" id="GO:0051537">
    <property type="term" value="F:2 iron, 2 sulfur cluster binding"/>
    <property type="evidence" value="ECO:0007669"/>
    <property type="project" value="UniProtKB-KW"/>
</dbReference>
<dbReference type="InterPro" id="IPR017938">
    <property type="entry name" value="Riboflavin_synthase-like_b-brl"/>
</dbReference>
<evidence type="ECO:0000259" key="4">
    <source>
        <dbReference type="PROSITE" id="PS51085"/>
    </source>
</evidence>
<comment type="cofactor">
    <cofactor evidence="1">
        <name>FAD</name>
        <dbReference type="ChEBI" id="CHEBI:57692"/>
    </cofactor>
</comment>
<organism evidence="6 7">
    <name type="scientific">Malikia granosa</name>
    <dbReference type="NCBI Taxonomy" id="263067"/>
    <lineage>
        <taxon>Bacteria</taxon>
        <taxon>Pseudomonadati</taxon>
        <taxon>Pseudomonadota</taxon>
        <taxon>Betaproteobacteria</taxon>
        <taxon>Burkholderiales</taxon>
        <taxon>Comamonadaceae</taxon>
        <taxon>Malikia</taxon>
    </lineage>
</organism>
<dbReference type="SUPFAM" id="SSF54292">
    <property type="entry name" value="2Fe-2S ferredoxin-like"/>
    <property type="match status" value="1"/>
</dbReference>
<dbReference type="InterPro" id="IPR050415">
    <property type="entry name" value="MRET"/>
</dbReference>
<comment type="cofactor">
    <cofactor evidence="3">
        <name>[2Fe-2S] cluster</name>
        <dbReference type="ChEBI" id="CHEBI:190135"/>
    </cofactor>
</comment>
<evidence type="ECO:0000313" key="6">
    <source>
        <dbReference type="EMBL" id="PRD66519.1"/>
    </source>
</evidence>
<dbReference type="SUPFAM" id="SSF52343">
    <property type="entry name" value="Ferredoxin reductase-like, C-terminal NADP-linked domain"/>
    <property type="match status" value="1"/>
</dbReference>
<dbReference type="CDD" id="cd00207">
    <property type="entry name" value="fer2"/>
    <property type="match status" value="1"/>
</dbReference>
<dbReference type="CDD" id="cd06189">
    <property type="entry name" value="flavin_oxioreductase"/>
    <property type="match status" value="1"/>
</dbReference>
<dbReference type="InterPro" id="IPR008333">
    <property type="entry name" value="Cbr1-like_FAD-bd_dom"/>
</dbReference>
<dbReference type="PRINTS" id="PR00410">
    <property type="entry name" value="PHEHYDRXLASE"/>
</dbReference>
<keyword evidence="2" id="KW-0001">2Fe-2S</keyword>
<name>A0A2S9K7T0_9BURK</name>
<dbReference type="PROSITE" id="PS00197">
    <property type="entry name" value="2FE2S_FER_1"/>
    <property type="match status" value="1"/>
</dbReference>
<dbReference type="OrthoDB" id="9806195at2"/>
<evidence type="ECO:0000256" key="3">
    <source>
        <dbReference type="ARBA" id="ARBA00034078"/>
    </source>
</evidence>
<dbReference type="Gene3D" id="3.10.20.30">
    <property type="match status" value="1"/>
</dbReference>
<reference evidence="6 7" key="1">
    <citation type="submission" date="2018-03" db="EMBL/GenBank/DDBJ databases">
        <title>Comparative genomics illustrates the genes involved in a hyperalkaliphilic mechanisms of Serpentinomonas isolated from highly-alkaline calcium-rich serpentinized springs.</title>
        <authorList>
            <person name="Suzuki S."/>
            <person name="Ishii S."/>
            <person name="Walworth N."/>
            <person name="Bird L."/>
            <person name="Kuenen J.G."/>
            <person name="Nealson K.H."/>
        </authorList>
    </citation>
    <scope>NUCLEOTIDE SEQUENCE [LARGE SCALE GENOMIC DNA]</scope>
    <source>
        <strain evidence="6 7">P1</strain>
    </source>
</reference>
<dbReference type="Proteomes" id="UP000238589">
    <property type="component" value="Unassembled WGS sequence"/>
</dbReference>
<evidence type="ECO:0000256" key="1">
    <source>
        <dbReference type="ARBA" id="ARBA00001974"/>
    </source>
</evidence>
<keyword evidence="2" id="KW-0408">Iron</keyword>
<dbReference type="InterPro" id="IPR036010">
    <property type="entry name" value="2Fe-2S_ferredoxin-like_sf"/>
</dbReference>
<dbReference type="InterPro" id="IPR039261">
    <property type="entry name" value="FNR_nucleotide-bd"/>
</dbReference>
<gene>
    <name evidence="6" type="ORF">C6P64_04365</name>
</gene>
<proteinExistence type="predicted"/>
<dbReference type="PROSITE" id="PS51384">
    <property type="entry name" value="FAD_FR"/>
    <property type="match status" value="1"/>
</dbReference>
<accession>A0A2S9K7T0</accession>